<keyword evidence="1" id="KW-0444">Lipid biosynthesis</keyword>
<dbReference type="EC" id="1.2.1.84" evidence="1"/>
<evidence type="ECO:0000313" key="3">
    <source>
        <dbReference type="EMBL" id="KAJ9128459.1"/>
    </source>
</evidence>
<dbReference type="PANTHER" id="PTHR11011">
    <property type="entry name" value="MALE STERILITY PROTEIN 2-RELATED"/>
    <property type="match status" value="1"/>
</dbReference>
<gene>
    <name evidence="3" type="ORF">P3X46_034992</name>
</gene>
<evidence type="ECO:0000256" key="1">
    <source>
        <dbReference type="RuleBase" id="RU363097"/>
    </source>
</evidence>
<sequence length="425" mass="48128">MEFGSVLQFLENKTILVTGVTGFLAKIFVEKILRVQPNVKKLYLLLRAADATSASHRFQNEVIGKDLFRVAKEKWDANLNSIIAKKISIVPGDVRYEDLGIKDSSLKEEMKIELDIVLNFAATTKFDESSGLIPESPYCLGQTLNGVSKLDIEEEKKLIDEKINELQAEGAPETMVKRAMKDMGNKRAKTFGWPNTYVFTKAMGEMLVGHLKENVPAAIIRPTMITATCKEPFPGWIEGASTVDALTLAYGKGKLSFFAVDSAAIADVIPGDIVVNAIILAMVAHANQPCNDIIYHVGSPARNPIRCSDIEDYRIRYFTNKPWIGKNGKPVKVVSKITIFNSIAKFHRFIRIRYLPLLKVCHKHFHLIIFKFHYLYSFFFYSKKLRIAAEKNCVETEIFLVDPKFIHWDDYFLNINFPGVAKYVF</sequence>
<proteinExistence type="inferred from homology"/>
<comment type="caution">
    <text evidence="3">The sequence shown here is derived from an EMBL/GenBank/DDBJ whole genome shotgun (WGS) entry which is preliminary data.</text>
</comment>
<dbReference type="EMBL" id="JARPOI010000619">
    <property type="protein sequence ID" value="KAJ9128459.1"/>
    <property type="molecule type" value="Genomic_DNA"/>
</dbReference>
<dbReference type="InterPro" id="IPR013120">
    <property type="entry name" value="FAR_NAD-bd"/>
</dbReference>
<keyword evidence="1" id="KW-0443">Lipid metabolism</keyword>
<protein>
    <recommendedName>
        <fullName evidence="1">Fatty acyl-CoA reductase</fullName>
        <ecNumber evidence="1">1.2.1.84</ecNumber>
    </recommendedName>
</protein>
<reference evidence="3 4" key="1">
    <citation type="journal article" date="2023" name="Plant Biotechnol. J.">
        <title>Chromosome-level wild Hevea brasiliensis genome provides new tools for genomic-assisted breeding and valuable loci to elevate rubber yield.</title>
        <authorList>
            <person name="Cheng H."/>
            <person name="Song X."/>
            <person name="Hu Y."/>
            <person name="Wu T."/>
            <person name="Yang Q."/>
            <person name="An Z."/>
            <person name="Feng S."/>
            <person name="Deng Z."/>
            <person name="Wu W."/>
            <person name="Zeng X."/>
            <person name="Tu M."/>
            <person name="Wang X."/>
            <person name="Huang H."/>
        </authorList>
    </citation>
    <scope>NUCLEOTIDE SEQUENCE [LARGE SCALE GENOMIC DNA]</scope>
    <source>
        <strain evidence="3">MT/VB/25A 57/8</strain>
    </source>
</reference>
<dbReference type="PANTHER" id="PTHR11011:SF99">
    <property type="entry name" value="FATTY ACYL-COA REDUCTASE 3"/>
    <property type="match status" value="1"/>
</dbReference>
<organism evidence="3 4">
    <name type="scientific">Hevea brasiliensis</name>
    <name type="common">Para rubber tree</name>
    <name type="synonym">Siphonia brasiliensis</name>
    <dbReference type="NCBI Taxonomy" id="3981"/>
    <lineage>
        <taxon>Eukaryota</taxon>
        <taxon>Viridiplantae</taxon>
        <taxon>Streptophyta</taxon>
        <taxon>Embryophyta</taxon>
        <taxon>Tracheophyta</taxon>
        <taxon>Spermatophyta</taxon>
        <taxon>Magnoliopsida</taxon>
        <taxon>eudicotyledons</taxon>
        <taxon>Gunneridae</taxon>
        <taxon>Pentapetalae</taxon>
        <taxon>rosids</taxon>
        <taxon>fabids</taxon>
        <taxon>Malpighiales</taxon>
        <taxon>Euphorbiaceae</taxon>
        <taxon>Crotonoideae</taxon>
        <taxon>Micrandreae</taxon>
        <taxon>Hevea</taxon>
    </lineage>
</organism>
<keyword evidence="4" id="KW-1185">Reference proteome</keyword>
<dbReference type="SUPFAM" id="SSF51735">
    <property type="entry name" value="NAD(P)-binding Rossmann-fold domains"/>
    <property type="match status" value="1"/>
</dbReference>
<dbReference type="Gene3D" id="3.40.50.720">
    <property type="entry name" value="NAD(P)-binding Rossmann-like Domain"/>
    <property type="match status" value="2"/>
</dbReference>
<dbReference type="Proteomes" id="UP001174677">
    <property type="component" value="Unassembled WGS sequence"/>
</dbReference>
<name>A0ABQ9K7D6_HEVBR</name>
<dbReference type="InterPro" id="IPR026055">
    <property type="entry name" value="FAR"/>
</dbReference>
<comment type="catalytic activity">
    <reaction evidence="1">
        <text>a long-chain fatty acyl-CoA + 2 NADPH + 2 H(+) = a long-chain primary fatty alcohol + 2 NADP(+) + CoA</text>
        <dbReference type="Rhea" id="RHEA:52716"/>
        <dbReference type="ChEBI" id="CHEBI:15378"/>
        <dbReference type="ChEBI" id="CHEBI:57287"/>
        <dbReference type="ChEBI" id="CHEBI:57783"/>
        <dbReference type="ChEBI" id="CHEBI:58349"/>
        <dbReference type="ChEBI" id="CHEBI:77396"/>
        <dbReference type="ChEBI" id="CHEBI:83139"/>
        <dbReference type="EC" id="1.2.1.84"/>
    </reaction>
</comment>
<feature type="domain" description="Thioester reductase (TE)" evidence="2">
    <location>
        <begin position="17"/>
        <end position="129"/>
    </location>
</feature>
<dbReference type="Pfam" id="PF07993">
    <property type="entry name" value="NAD_binding_4"/>
    <property type="match status" value="2"/>
</dbReference>
<evidence type="ECO:0000313" key="4">
    <source>
        <dbReference type="Proteomes" id="UP001174677"/>
    </source>
</evidence>
<comment type="function">
    <text evidence="1">Catalyzes the reduction of fatty acyl-CoA to fatty alcohols.</text>
</comment>
<accession>A0ABQ9K7D6</accession>
<dbReference type="CDD" id="cd05236">
    <property type="entry name" value="FAR-N_SDR_e"/>
    <property type="match status" value="1"/>
</dbReference>
<comment type="similarity">
    <text evidence="1">Belongs to the fatty acyl-CoA reductase family.</text>
</comment>
<dbReference type="InterPro" id="IPR036291">
    <property type="entry name" value="NAD(P)-bd_dom_sf"/>
</dbReference>
<feature type="domain" description="Thioester reductase (TE)" evidence="2">
    <location>
        <begin position="161"/>
        <end position="278"/>
    </location>
</feature>
<keyword evidence="1" id="KW-0560">Oxidoreductase</keyword>
<evidence type="ECO:0000259" key="2">
    <source>
        <dbReference type="Pfam" id="PF07993"/>
    </source>
</evidence>
<keyword evidence="1" id="KW-0521">NADP</keyword>